<reference evidence="11 12" key="1">
    <citation type="submission" date="2024-01" db="EMBL/GenBank/DDBJ databases">
        <title>Comparative genomics of Cryptococcus and Kwoniella reveals pathogenesis evolution and contrasting modes of karyotype evolution via chromosome fusion or intercentromeric recombination.</title>
        <authorList>
            <person name="Coelho M.A."/>
            <person name="David-Palma M."/>
            <person name="Shea T."/>
            <person name="Bowers K."/>
            <person name="McGinley-Smith S."/>
            <person name="Mohammad A.W."/>
            <person name="Gnirke A."/>
            <person name="Yurkov A.M."/>
            <person name="Nowrousian M."/>
            <person name="Sun S."/>
            <person name="Cuomo C.A."/>
            <person name="Heitman J."/>
        </authorList>
    </citation>
    <scope>NUCLEOTIDE SEQUENCE [LARGE SCALE GENOMIC DNA]</scope>
    <source>
        <strain evidence="11">CBS 11374</strain>
    </source>
</reference>
<keyword evidence="5 9" id="KW-1133">Transmembrane helix</keyword>
<keyword evidence="4" id="KW-0256">Endoplasmic reticulum</keyword>
<feature type="transmembrane region" description="Helical" evidence="9">
    <location>
        <begin position="283"/>
        <end position="304"/>
    </location>
</feature>
<dbReference type="InterPro" id="IPR000326">
    <property type="entry name" value="PAP2/HPO"/>
</dbReference>
<evidence type="ECO:0000256" key="7">
    <source>
        <dbReference type="ARBA" id="ARBA00038324"/>
    </source>
</evidence>
<keyword evidence="3" id="KW-0378">Hydrolase</keyword>
<dbReference type="PANTHER" id="PTHR14969">
    <property type="entry name" value="SPHINGOSINE-1-PHOSPHATE PHOSPHOHYDROLASE"/>
    <property type="match status" value="1"/>
</dbReference>
<feature type="region of interest" description="Disordered" evidence="8">
    <location>
        <begin position="1"/>
        <end position="40"/>
    </location>
</feature>
<name>A0ABZ1D7Q4_9TREE</name>
<dbReference type="Pfam" id="PF01569">
    <property type="entry name" value="PAP2"/>
    <property type="match status" value="1"/>
</dbReference>
<feature type="transmembrane region" description="Helical" evidence="9">
    <location>
        <begin position="324"/>
        <end position="345"/>
    </location>
</feature>
<dbReference type="SUPFAM" id="SSF48317">
    <property type="entry name" value="Acid phosphatase/Vanadium-dependent haloperoxidase"/>
    <property type="match status" value="1"/>
</dbReference>
<comment type="subcellular location">
    <subcellularLocation>
        <location evidence="1">Endoplasmic reticulum membrane</location>
        <topology evidence="1">Multi-pass membrane protein</topology>
    </subcellularLocation>
</comment>
<evidence type="ECO:0000256" key="2">
    <source>
        <dbReference type="ARBA" id="ARBA00022692"/>
    </source>
</evidence>
<keyword evidence="2 9" id="KW-0812">Transmembrane</keyword>
<sequence length="507" mass="57300">MSSTKNTQAIPSIQVDSTSTSTSETAVFQHSPEPHSKLKREWEPGCQPDEIYDRYLPVWRAYLRRWLVKRLRKEKDWMADWQVKIRSEKRDKFFYWTAVFGTHTFFMTFLPVLFFFGFPLKARGLLYVVGMGIYISSFAKDLVCTPRPYSPPVIRLSMSTHHHEYGFPSSHSTNSISIALFFAEWLFELRDHVGMSSVLAGWLFLAFYTASVVGGRLYTGMHSTADVIGGSLMGIACWILWIVIGDSVEFWVDSGTWLVPAISVPLTLGLVHYHPEPLDDCPCFEDAIAVLSVILGSFLGHWWSIVSNQAVPAIAQRKAFGGGFVFNTGIVLSRLILGLGLMFAWRLVVKSTLLKVLPPIFRAVEKVSGALPTRRFYKAATDYEKVPSKITFRHIPSVVDLQIGENYDRAPTPSESPLLHAKQLNSPPIISNGDTEGLRRRKSNTKKENKKIKDEEIEWLVRVNKRKGDRSKYDAEVLTKVAVYTGIGLIATTLIPILFNKIEAFVL</sequence>
<evidence type="ECO:0000256" key="5">
    <source>
        <dbReference type="ARBA" id="ARBA00022989"/>
    </source>
</evidence>
<dbReference type="SMART" id="SM00014">
    <property type="entry name" value="acidPPc"/>
    <property type="match status" value="1"/>
</dbReference>
<dbReference type="Proteomes" id="UP001329825">
    <property type="component" value="Chromosome 8"/>
</dbReference>
<feature type="transmembrane region" description="Helical" evidence="9">
    <location>
        <begin position="477"/>
        <end position="499"/>
    </location>
</feature>
<evidence type="ECO:0000256" key="3">
    <source>
        <dbReference type="ARBA" id="ARBA00022801"/>
    </source>
</evidence>
<feature type="domain" description="Phosphatidic acid phosphatase type 2/haloperoxidase" evidence="10">
    <location>
        <begin position="122"/>
        <end position="242"/>
    </location>
</feature>
<feature type="transmembrane region" description="Helical" evidence="9">
    <location>
        <begin position="199"/>
        <end position="218"/>
    </location>
</feature>
<gene>
    <name evidence="11" type="ORF">IL334_005973</name>
</gene>
<dbReference type="PANTHER" id="PTHR14969:SF28">
    <property type="entry name" value="DIHYDROSPHINGOSINE 1-PHOSPHATE PHOSPHATASE LCB3-RELATED"/>
    <property type="match status" value="1"/>
</dbReference>
<dbReference type="RefSeq" id="XP_062793730.1">
    <property type="nucleotide sequence ID" value="XM_062937679.1"/>
</dbReference>
<evidence type="ECO:0000313" key="12">
    <source>
        <dbReference type="Proteomes" id="UP001329825"/>
    </source>
</evidence>
<dbReference type="GeneID" id="87958103"/>
<dbReference type="EMBL" id="CP141888">
    <property type="protein sequence ID" value="WRT68991.1"/>
    <property type="molecule type" value="Genomic_DNA"/>
</dbReference>
<feature type="region of interest" description="Disordered" evidence="8">
    <location>
        <begin position="427"/>
        <end position="449"/>
    </location>
</feature>
<evidence type="ECO:0000259" key="10">
    <source>
        <dbReference type="SMART" id="SM00014"/>
    </source>
</evidence>
<dbReference type="CDD" id="cd03388">
    <property type="entry name" value="PAP2_SPPase1"/>
    <property type="match status" value="1"/>
</dbReference>
<evidence type="ECO:0000256" key="6">
    <source>
        <dbReference type="ARBA" id="ARBA00023136"/>
    </source>
</evidence>
<organism evidence="11 12">
    <name type="scientific">Kwoniella shivajii</name>
    <dbReference type="NCBI Taxonomy" id="564305"/>
    <lineage>
        <taxon>Eukaryota</taxon>
        <taxon>Fungi</taxon>
        <taxon>Dikarya</taxon>
        <taxon>Basidiomycota</taxon>
        <taxon>Agaricomycotina</taxon>
        <taxon>Tremellomycetes</taxon>
        <taxon>Tremellales</taxon>
        <taxon>Cryptococcaceae</taxon>
        <taxon>Kwoniella</taxon>
    </lineage>
</organism>
<accession>A0ABZ1D7Q4</accession>
<evidence type="ECO:0000256" key="9">
    <source>
        <dbReference type="SAM" id="Phobius"/>
    </source>
</evidence>
<feature type="transmembrane region" description="Helical" evidence="9">
    <location>
        <begin position="93"/>
        <end position="118"/>
    </location>
</feature>
<evidence type="ECO:0000313" key="11">
    <source>
        <dbReference type="EMBL" id="WRT68991.1"/>
    </source>
</evidence>
<evidence type="ECO:0000256" key="1">
    <source>
        <dbReference type="ARBA" id="ARBA00004477"/>
    </source>
</evidence>
<proteinExistence type="inferred from homology"/>
<feature type="compositionally biased region" description="Polar residues" evidence="8">
    <location>
        <begin position="1"/>
        <end position="28"/>
    </location>
</feature>
<dbReference type="InterPro" id="IPR036938">
    <property type="entry name" value="PAP2/HPO_sf"/>
</dbReference>
<evidence type="ECO:0000256" key="8">
    <source>
        <dbReference type="SAM" id="MobiDB-lite"/>
    </source>
</evidence>
<feature type="transmembrane region" description="Helical" evidence="9">
    <location>
        <begin position="250"/>
        <end position="271"/>
    </location>
</feature>
<comment type="similarity">
    <text evidence="7">Belongs to the type 2 lipid phosphate phosphatase family.</text>
</comment>
<keyword evidence="6 9" id="KW-0472">Membrane</keyword>
<feature type="transmembrane region" description="Helical" evidence="9">
    <location>
        <begin position="225"/>
        <end position="244"/>
    </location>
</feature>
<evidence type="ECO:0000256" key="4">
    <source>
        <dbReference type="ARBA" id="ARBA00022824"/>
    </source>
</evidence>
<protein>
    <recommendedName>
        <fullName evidence="10">Phosphatidic acid phosphatase type 2/haloperoxidase domain-containing protein</fullName>
    </recommendedName>
</protein>
<dbReference type="Gene3D" id="1.20.144.10">
    <property type="entry name" value="Phosphatidic acid phosphatase type 2/haloperoxidase"/>
    <property type="match status" value="1"/>
</dbReference>
<keyword evidence="12" id="KW-1185">Reference proteome</keyword>